<evidence type="ECO:0000313" key="11">
    <source>
        <dbReference type="EMBL" id="AEN99170.1"/>
    </source>
</evidence>
<dbReference type="GO" id="GO:0005829">
    <property type="term" value="C:cytosol"/>
    <property type="evidence" value="ECO:0007669"/>
    <property type="project" value="TreeGrafter"/>
</dbReference>
<dbReference type="NCBIfam" id="TIGR00017">
    <property type="entry name" value="cmk"/>
    <property type="match status" value="1"/>
</dbReference>
<dbReference type="KEGG" id="lsn:LSA_07570"/>
<dbReference type="Pfam" id="PF02224">
    <property type="entry name" value="Cytidylate_kin"/>
    <property type="match status" value="1"/>
</dbReference>
<dbReference type="InterPro" id="IPR011994">
    <property type="entry name" value="Cytidylate_kinase_dom"/>
</dbReference>
<dbReference type="CDD" id="cd02020">
    <property type="entry name" value="CMPK"/>
    <property type="match status" value="1"/>
</dbReference>
<dbReference type="Proteomes" id="UP000001285">
    <property type="component" value="Chromosome"/>
</dbReference>
<comment type="catalytic activity">
    <reaction evidence="8 9">
        <text>CMP + ATP = CDP + ADP</text>
        <dbReference type="Rhea" id="RHEA:11600"/>
        <dbReference type="ChEBI" id="CHEBI:30616"/>
        <dbReference type="ChEBI" id="CHEBI:58069"/>
        <dbReference type="ChEBI" id="CHEBI:60377"/>
        <dbReference type="ChEBI" id="CHEBI:456216"/>
        <dbReference type="EC" id="2.7.4.25"/>
    </reaction>
</comment>
<dbReference type="GO" id="GO:0036431">
    <property type="term" value="F:dCMP kinase activity"/>
    <property type="evidence" value="ECO:0007669"/>
    <property type="project" value="InterPro"/>
</dbReference>
<feature type="binding site" evidence="9">
    <location>
        <begin position="20"/>
        <end position="28"/>
    </location>
    <ligand>
        <name>ATP</name>
        <dbReference type="ChEBI" id="CHEBI:30616"/>
    </ligand>
</feature>
<dbReference type="AlphaFoldDB" id="G2KU61"/>
<dbReference type="GO" id="GO:0006220">
    <property type="term" value="P:pyrimidine nucleotide metabolic process"/>
    <property type="evidence" value="ECO:0007669"/>
    <property type="project" value="UniProtKB-UniRule"/>
</dbReference>
<dbReference type="GO" id="GO:0036430">
    <property type="term" value="F:CMP kinase activity"/>
    <property type="evidence" value="ECO:0007669"/>
    <property type="project" value="RHEA"/>
</dbReference>
<dbReference type="EC" id="2.7.4.25" evidence="9"/>
<keyword evidence="4 9" id="KW-0547">Nucleotide-binding</keyword>
<keyword evidence="6 9" id="KW-0067">ATP-binding</keyword>
<evidence type="ECO:0000256" key="9">
    <source>
        <dbReference type="HAMAP-Rule" id="MF_00238"/>
    </source>
</evidence>
<dbReference type="EMBL" id="CP002461">
    <property type="protein sequence ID" value="AEN99170.1"/>
    <property type="molecule type" value="Genomic_DNA"/>
</dbReference>
<keyword evidence="5 9" id="KW-0418">Kinase</keyword>
<sequence length="234" mass="26467">MKNIRIDIMHKKELQVAIDGPASAGKSTVAKIVAKNFNYIYVDTGAMYRSITYKAIQNNINLNDENKIVELLHKTKITFTPGNPVQHVFIDGEEVTDKIRSEKVTNNVSTVAALPLIRRELVKRQQEIAKDGGVIMDGRDIGTTVLPNADLKIFLIASVKERAERRYIENQKKGINVTLEELKKEIEVRDYKDSHRKVSPLKKAKDAIEIDTTSLSIEQVSDKISSLIKKRIQK</sequence>
<reference evidence="11 12" key="1">
    <citation type="journal article" date="2011" name="Microb. Cell Fact.">
        <title>Genomic analysis reveals Lactobacillus sanfranciscensis as stable element in traditional sourdoughs.</title>
        <authorList>
            <person name="Vogel R.F."/>
            <person name="Pavlovic M."/>
            <person name="Ehrmann M.A."/>
            <person name="Wiezer A."/>
            <person name="Liesegang H."/>
            <person name="Offschanka S."/>
            <person name="Voget S."/>
            <person name="Angelov A."/>
            <person name="Bocker G."/>
            <person name="Liebl W."/>
        </authorList>
    </citation>
    <scope>NUCLEOTIDE SEQUENCE [LARGE SCALE GENOMIC DNA]</scope>
    <source>
        <strain evidence="11 12">TMW 1.1304</strain>
    </source>
</reference>
<comment type="subcellular location">
    <subcellularLocation>
        <location evidence="9">Cytoplasm</location>
    </subcellularLocation>
</comment>
<dbReference type="InterPro" id="IPR027417">
    <property type="entry name" value="P-loop_NTPase"/>
</dbReference>
<organism evidence="11 12">
    <name type="scientific">Fructilactobacillus sanfranciscensis (strain TMW 1.1304)</name>
    <name type="common">Lactobacillus sanfranciscensis</name>
    <dbReference type="NCBI Taxonomy" id="714313"/>
    <lineage>
        <taxon>Bacteria</taxon>
        <taxon>Bacillati</taxon>
        <taxon>Bacillota</taxon>
        <taxon>Bacilli</taxon>
        <taxon>Lactobacillales</taxon>
        <taxon>Lactobacillaceae</taxon>
        <taxon>Fructilactobacillus</taxon>
    </lineage>
</organism>
<evidence type="ECO:0000256" key="7">
    <source>
        <dbReference type="ARBA" id="ARBA00047615"/>
    </source>
</evidence>
<name>G2KU61_FRUST</name>
<evidence type="ECO:0000256" key="6">
    <source>
        <dbReference type="ARBA" id="ARBA00022840"/>
    </source>
</evidence>
<dbReference type="GO" id="GO:0015949">
    <property type="term" value="P:nucleobase-containing small molecule interconversion"/>
    <property type="evidence" value="ECO:0007669"/>
    <property type="project" value="TreeGrafter"/>
</dbReference>
<comment type="catalytic activity">
    <reaction evidence="7 9">
        <text>dCMP + ATP = dCDP + ADP</text>
        <dbReference type="Rhea" id="RHEA:25094"/>
        <dbReference type="ChEBI" id="CHEBI:30616"/>
        <dbReference type="ChEBI" id="CHEBI:57566"/>
        <dbReference type="ChEBI" id="CHEBI:58593"/>
        <dbReference type="ChEBI" id="CHEBI:456216"/>
        <dbReference type="EC" id="2.7.4.25"/>
    </reaction>
</comment>
<dbReference type="HOGENOM" id="CLU_079959_0_2_9"/>
<keyword evidence="2 9" id="KW-0963">Cytoplasm</keyword>
<dbReference type="STRING" id="714313.LSA_07570"/>
<dbReference type="GO" id="GO:0005524">
    <property type="term" value="F:ATP binding"/>
    <property type="evidence" value="ECO:0007669"/>
    <property type="project" value="UniProtKB-UniRule"/>
</dbReference>
<keyword evidence="12" id="KW-1185">Reference proteome</keyword>
<comment type="similarity">
    <text evidence="1 9">Belongs to the cytidylate kinase family. Type 1 subfamily.</text>
</comment>
<evidence type="ECO:0000256" key="4">
    <source>
        <dbReference type="ARBA" id="ARBA00022741"/>
    </source>
</evidence>
<evidence type="ECO:0000256" key="2">
    <source>
        <dbReference type="ARBA" id="ARBA00022490"/>
    </source>
</evidence>
<feature type="domain" description="Cytidylate kinase" evidence="10">
    <location>
        <begin position="16"/>
        <end position="229"/>
    </location>
</feature>
<dbReference type="Gene3D" id="3.40.50.300">
    <property type="entry name" value="P-loop containing nucleotide triphosphate hydrolases"/>
    <property type="match status" value="1"/>
</dbReference>
<dbReference type="InterPro" id="IPR003136">
    <property type="entry name" value="Cytidylate_kin"/>
</dbReference>
<evidence type="ECO:0000256" key="5">
    <source>
        <dbReference type="ARBA" id="ARBA00022777"/>
    </source>
</evidence>
<evidence type="ECO:0000256" key="1">
    <source>
        <dbReference type="ARBA" id="ARBA00009427"/>
    </source>
</evidence>
<dbReference type="FunFam" id="3.40.50.300:FF:000484">
    <property type="entry name" value="Cytidylate kinase"/>
    <property type="match status" value="1"/>
</dbReference>
<dbReference type="HAMAP" id="MF_00238">
    <property type="entry name" value="Cytidyl_kinase_type1"/>
    <property type="match status" value="1"/>
</dbReference>
<proteinExistence type="inferred from homology"/>
<dbReference type="PANTHER" id="PTHR21299">
    <property type="entry name" value="CYTIDYLATE KINASE/PANTOATE-BETA-ALANINE LIGASE"/>
    <property type="match status" value="1"/>
</dbReference>
<keyword evidence="3 9" id="KW-0808">Transferase</keyword>
<dbReference type="eggNOG" id="COG0283">
    <property type="taxonomic scope" value="Bacteria"/>
</dbReference>
<accession>G2KU61</accession>
<evidence type="ECO:0000256" key="3">
    <source>
        <dbReference type="ARBA" id="ARBA00022679"/>
    </source>
</evidence>
<dbReference type="SUPFAM" id="SSF52540">
    <property type="entry name" value="P-loop containing nucleoside triphosphate hydrolases"/>
    <property type="match status" value="1"/>
</dbReference>
<evidence type="ECO:0000256" key="8">
    <source>
        <dbReference type="ARBA" id="ARBA00048478"/>
    </source>
</evidence>
<evidence type="ECO:0000313" key="12">
    <source>
        <dbReference type="Proteomes" id="UP000001285"/>
    </source>
</evidence>
<gene>
    <name evidence="9 11" type="primary">cmk</name>
    <name evidence="11" type="ordered locus">LSA_07570</name>
</gene>
<dbReference type="PANTHER" id="PTHR21299:SF2">
    <property type="entry name" value="CYTIDYLATE KINASE"/>
    <property type="match status" value="1"/>
</dbReference>
<evidence type="ECO:0000259" key="10">
    <source>
        <dbReference type="Pfam" id="PF02224"/>
    </source>
</evidence>
<protein>
    <recommendedName>
        <fullName evidence="9">Cytidylate kinase</fullName>
        <shortName evidence="9">CK</shortName>
        <ecNumber evidence="9">2.7.4.25</ecNumber>
    </recommendedName>
    <alternativeName>
        <fullName evidence="9">Cytidine monophosphate kinase</fullName>
        <shortName evidence="9">CMP kinase</shortName>
    </alternativeName>
</protein>